<dbReference type="Gene3D" id="1.10.287.990">
    <property type="entry name" value="Fe,Mn superoxide dismutase (SOD) domain"/>
    <property type="match status" value="1"/>
</dbReference>
<sequence>MPSRFSCSCCIFLMLLHSLPDFAYGYGALGPSNNAQIMQLYHCKYHVNYANNLNATKEKYKEILVKEDVIIQVTLQLALNFSGEGPVTLPILGTNLSLNDGREPRGVDGS</sequence>
<evidence type="ECO:0000256" key="2">
    <source>
        <dbReference type="ARBA" id="ARBA00004305"/>
    </source>
</evidence>
<feature type="domain" description="Manganese/iron superoxide dismutase N-terminal" evidence="12">
    <location>
        <begin position="17"/>
        <end position="86"/>
    </location>
</feature>
<evidence type="ECO:0000259" key="12">
    <source>
        <dbReference type="Pfam" id="PF00081"/>
    </source>
</evidence>
<evidence type="ECO:0000256" key="4">
    <source>
        <dbReference type="ARBA" id="ARBA00011881"/>
    </source>
</evidence>
<dbReference type="EMBL" id="VCEB01000001">
    <property type="protein sequence ID" value="KAB0385950.1"/>
    <property type="molecule type" value="Genomic_DNA"/>
</dbReference>
<protein>
    <recommendedName>
        <fullName evidence="6">Superoxide dismutase [Mn], mitochondrial</fullName>
        <ecNumber evidence="5">1.15.1.1</ecNumber>
    </recommendedName>
</protein>
<evidence type="ECO:0000313" key="14">
    <source>
        <dbReference type="Proteomes" id="UP000326062"/>
    </source>
</evidence>
<dbReference type="GO" id="GO:0005759">
    <property type="term" value="C:mitochondrial matrix"/>
    <property type="evidence" value="ECO:0007669"/>
    <property type="project" value="UniProtKB-SubCell"/>
</dbReference>
<evidence type="ECO:0000256" key="8">
    <source>
        <dbReference type="ARBA" id="ARBA00023002"/>
    </source>
</evidence>
<dbReference type="Proteomes" id="UP000326062">
    <property type="component" value="Chromosome 1"/>
</dbReference>
<dbReference type="AlphaFoldDB" id="A0A5J5N5V4"/>
<dbReference type="SUPFAM" id="SSF46609">
    <property type="entry name" value="Fe,Mn superoxide dismutase (SOD), N-terminal domain"/>
    <property type="match status" value="1"/>
</dbReference>
<evidence type="ECO:0000256" key="3">
    <source>
        <dbReference type="ARBA" id="ARBA00008714"/>
    </source>
</evidence>
<keyword evidence="8" id="KW-0560">Oxidoreductase</keyword>
<comment type="function">
    <text evidence="1">Destroys superoxide anion radicals which are normally produced within the cells and which are toxic to biological systems.</text>
</comment>
<accession>A0A5J5N5V4</accession>
<gene>
    <name evidence="13" type="ORF">FD755_000906</name>
</gene>
<dbReference type="InterPro" id="IPR050265">
    <property type="entry name" value="Fe/Mn_Superoxide_Dismutase"/>
</dbReference>
<dbReference type="Pfam" id="PF00081">
    <property type="entry name" value="Sod_Fe_N"/>
    <property type="match status" value="1"/>
</dbReference>
<evidence type="ECO:0000256" key="7">
    <source>
        <dbReference type="ARBA" id="ARBA00022723"/>
    </source>
</evidence>
<evidence type="ECO:0000313" key="13">
    <source>
        <dbReference type="EMBL" id="KAB0385950.1"/>
    </source>
</evidence>
<organism evidence="13 14">
    <name type="scientific">Muntiacus reevesi</name>
    <name type="common">Reeves' muntjac</name>
    <name type="synonym">Cervus reevesi</name>
    <dbReference type="NCBI Taxonomy" id="9886"/>
    <lineage>
        <taxon>Eukaryota</taxon>
        <taxon>Metazoa</taxon>
        <taxon>Chordata</taxon>
        <taxon>Craniata</taxon>
        <taxon>Vertebrata</taxon>
        <taxon>Euteleostomi</taxon>
        <taxon>Mammalia</taxon>
        <taxon>Eutheria</taxon>
        <taxon>Laurasiatheria</taxon>
        <taxon>Artiodactyla</taxon>
        <taxon>Ruminantia</taxon>
        <taxon>Pecora</taxon>
        <taxon>Cervidae</taxon>
        <taxon>Muntiacinae</taxon>
        <taxon>Muntiacus</taxon>
    </lineage>
</organism>
<comment type="similarity">
    <text evidence="3">Belongs to the iron/manganese superoxide dismutase family.</text>
</comment>
<dbReference type="GO" id="GO:0030145">
    <property type="term" value="F:manganese ion binding"/>
    <property type="evidence" value="ECO:0007669"/>
    <property type="project" value="TreeGrafter"/>
</dbReference>
<keyword evidence="14" id="KW-1185">Reference proteome</keyword>
<dbReference type="EC" id="1.15.1.1" evidence="5"/>
<dbReference type="PANTHER" id="PTHR11404:SF6">
    <property type="entry name" value="SUPEROXIDE DISMUTASE [MN], MITOCHONDRIAL"/>
    <property type="match status" value="1"/>
</dbReference>
<evidence type="ECO:0000256" key="11">
    <source>
        <dbReference type="SAM" id="SignalP"/>
    </source>
</evidence>
<evidence type="ECO:0000256" key="6">
    <source>
        <dbReference type="ARBA" id="ARBA00014518"/>
    </source>
</evidence>
<feature type="chain" id="PRO_5023837267" description="Superoxide dismutase [Mn], mitochondrial" evidence="11">
    <location>
        <begin position="26"/>
        <end position="110"/>
    </location>
</feature>
<comment type="caution">
    <text evidence="13">The sequence shown here is derived from an EMBL/GenBank/DDBJ whole genome shotgun (WGS) entry which is preliminary data.</text>
</comment>
<proteinExistence type="inferred from homology"/>
<dbReference type="InterPro" id="IPR019831">
    <property type="entry name" value="Mn/Fe_SOD_N"/>
</dbReference>
<name>A0A5J5N5V4_MUNRE</name>
<feature type="signal peptide" evidence="11">
    <location>
        <begin position="1"/>
        <end position="25"/>
    </location>
</feature>
<evidence type="ECO:0000256" key="1">
    <source>
        <dbReference type="ARBA" id="ARBA00002170"/>
    </source>
</evidence>
<comment type="subunit">
    <text evidence="4">Homotetramer.</text>
</comment>
<keyword evidence="9" id="KW-0464">Manganese</keyword>
<dbReference type="GO" id="GO:0004784">
    <property type="term" value="F:superoxide dismutase activity"/>
    <property type="evidence" value="ECO:0007669"/>
    <property type="project" value="UniProtKB-EC"/>
</dbReference>
<evidence type="ECO:0000256" key="10">
    <source>
        <dbReference type="ARBA" id="ARBA00049204"/>
    </source>
</evidence>
<reference evidence="13 14" key="1">
    <citation type="submission" date="2019-06" db="EMBL/GenBank/DDBJ databases">
        <title>Discovery of a novel chromosome fission-fusion reversal in muntjac.</title>
        <authorList>
            <person name="Mudd A.B."/>
            <person name="Bredeson J.V."/>
            <person name="Baum R."/>
            <person name="Hockemeyer D."/>
            <person name="Rokhsar D.S."/>
        </authorList>
    </citation>
    <scope>NUCLEOTIDE SEQUENCE [LARGE SCALE GENOMIC DNA]</scope>
    <source>
        <strain evidence="13">UCam_UCB_Mr</strain>
        <tissue evidence="13">Fibroblast cell line</tissue>
    </source>
</reference>
<comment type="subcellular location">
    <subcellularLocation>
        <location evidence="2">Mitochondrion matrix</location>
    </subcellularLocation>
</comment>
<dbReference type="InterPro" id="IPR036324">
    <property type="entry name" value="Mn/Fe_SOD_N_sf"/>
</dbReference>
<evidence type="ECO:0000256" key="5">
    <source>
        <dbReference type="ARBA" id="ARBA00012682"/>
    </source>
</evidence>
<evidence type="ECO:0000256" key="9">
    <source>
        <dbReference type="ARBA" id="ARBA00023211"/>
    </source>
</evidence>
<comment type="catalytic activity">
    <reaction evidence="10">
        <text>2 superoxide + 2 H(+) = H2O2 + O2</text>
        <dbReference type="Rhea" id="RHEA:20696"/>
        <dbReference type="ChEBI" id="CHEBI:15378"/>
        <dbReference type="ChEBI" id="CHEBI:15379"/>
        <dbReference type="ChEBI" id="CHEBI:16240"/>
        <dbReference type="ChEBI" id="CHEBI:18421"/>
        <dbReference type="EC" id="1.15.1.1"/>
    </reaction>
</comment>
<dbReference type="PANTHER" id="PTHR11404">
    <property type="entry name" value="SUPEROXIDE DISMUTASE 2"/>
    <property type="match status" value="1"/>
</dbReference>
<keyword evidence="11" id="KW-0732">Signal</keyword>
<keyword evidence="7" id="KW-0479">Metal-binding</keyword>